<dbReference type="EMBL" id="CP030759">
    <property type="protein sequence ID" value="AXA35994.1"/>
    <property type="molecule type" value="Genomic_DNA"/>
</dbReference>
<protein>
    <submittedName>
        <fullName evidence="1">Uncharacterized protein</fullName>
    </submittedName>
</protein>
<reference evidence="1 2" key="1">
    <citation type="submission" date="2018-05" db="EMBL/GenBank/DDBJ databases">
        <title>A metagenomic window into the 2 km-deep terrestrial subsurface aquifer revealed taxonomically and functionally diverse microbial community comprising novel uncultured bacterial lineages.</title>
        <authorList>
            <person name="Kadnikov V.V."/>
            <person name="Mardanov A.V."/>
            <person name="Beletsky A.V."/>
            <person name="Banks D."/>
            <person name="Pimenov N.V."/>
            <person name="Frank Y.A."/>
            <person name="Karnachuk O.V."/>
            <person name="Ravin N.V."/>
        </authorList>
    </citation>
    <scope>NUCLEOTIDE SEQUENCE [LARGE SCALE GENOMIC DNA]</scope>
    <source>
        <strain evidence="1">BY</strain>
    </source>
</reference>
<gene>
    <name evidence="1" type="ORF">BRCON_1217</name>
</gene>
<proteinExistence type="predicted"/>
<evidence type="ECO:0000313" key="1">
    <source>
        <dbReference type="EMBL" id="AXA35994.1"/>
    </source>
</evidence>
<evidence type="ECO:0000313" key="2">
    <source>
        <dbReference type="Proteomes" id="UP000262583"/>
    </source>
</evidence>
<dbReference type="Proteomes" id="UP000262583">
    <property type="component" value="Chromosome"/>
</dbReference>
<name>A0A2Z4Y4C3_SUMC1</name>
<organism evidence="1 2">
    <name type="scientific">Sumerlaea chitinivorans</name>
    <dbReference type="NCBI Taxonomy" id="2250252"/>
    <lineage>
        <taxon>Bacteria</taxon>
        <taxon>Candidatus Sumerlaeota</taxon>
        <taxon>Candidatus Sumerlaeia</taxon>
        <taxon>Candidatus Sumerlaeales</taxon>
        <taxon>Candidatus Sumerlaeaceae</taxon>
        <taxon>Candidatus Sumerlaea</taxon>
    </lineage>
</organism>
<sequence>MEAVGIPEHLQDVVFSPLESISVAICFITHELRTDHVIGCFMCVGTCEPFRSQATHLIW</sequence>
<accession>A0A2Z4Y4C3</accession>
<dbReference type="KEGG" id="schv:BRCON_1217"/>
<dbReference type="AlphaFoldDB" id="A0A2Z4Y4C3"/>